<dbReference type="Gene3D" id="2.40.30.10">
    <property type="entry name" value="Translation factors"/>
    <property type="match status" value="1"/>
</dbReference>
<feature type="binding site" evidence="11">
    <location>
        <position position="145"/>
    </location>
    <ligand>
        <name>FMN</name>
        <dbReference type="ChEBI" id="CHEBI:58210"/>
    </ligand>
</feature>
<dbReference type="STRING" id="299467.A0A443S4Y5"/>
<evidence type="ECO:0000256" key="2">
    <source>
        <dbReference type="ARBA" id="ARBA00001974"/>
    </source>
</evidence>
<feature type="binding site" evidence="11">
    <location>
        <begin position="72"/>
        <end position="75"/>
    </location>
    <ligand>
        <name>FMN</name>
        <dbReference type="ChEBI" id="CHEBI:58210"/>
    </ligand>
</feature>
<accession>A0A443S4Y5</accession>
<evidence type="ECO:0000256" key="5">
    <source>
        <dbReference type="ARBA" id="ARBA00022630"/>
    </source>
</evidence>
<protein>
    <recommendedName>
        <fullName evidence="11">NADPH-dependent diflavin oxidoreductase 1</fullName>
        <ecNumber evidence="11">1.18.1.-</ecNumber>
    </recommendedName>
    <alternativeName>
        <fullName evidence="11">NADPH-dependent FMN and FAD-containing oxidoreductase</fullName>
    </alternativeName>
</protein>
<reference evidence="14 15" key="1">
    <citation type="journal article" date="2018" name="Gigascience">
        <title>Genomes of trombidid mites reveal novel predicted allergens and laterally-transferred genes associated with secondary metabolism.</title>
        <authorList>
            <person name="Dong X."/>
            <person name="Chaisiri K."/>
            <person name="Xia D."/>
            <person name="Armstrong S.D."/>
            <person name="Fang Y."/>
            <person name="Donnelly M.J."/>
            <person name="Kadowaki T."/>
            <person name="McGarry J.W."/>
            <person name="Darby A.C."/>
            <person name="Makepeace B.L."/>
        </authorList>
    </citation>
    <scope>NUCLEOTIDE SEQUENCE [LARGE SCALE GENOMIC DNA]</scope>
    <source>
        <strain evidence="14">UoL-UT</strain>
    </source>
</reference>
<comment type="similarity">
    <text evidence="11">In the N-terminal section; belongs to the flavodoxin family.</text>
</comment>
<dbReference type="PRINTS" id="PR00371">
    <property type="entry name" value="FPNCR"/>
</dbReference>
<keyword evidence="9 11" id="KW-0560">Oxidoreductase</keyword>
<comment type="caution">
    <text evidence="11">Lacks conserved residue(s) required for the propagation of feature annotation.</text>
</comment>
<dbReference type="Pfam" id="PF00258">
    <property type="entry name" value="Flavodoxin_1"/>
    <property type="match status" value="1"/>
</dbReference>
<proteinExistence type="inferred from homology"/>
<feature type="binding site" evidence="11">
    <location>
        <begin position="526"/>
        <end position="527"/>
    </location>
    <ligand>
        <name>NADP(+)</name>
        <dbReference type="ChEBI" id="CHEBI:58349"/>
    </ligand>
</feature>
<dbReference type="Proteomes" id="UP000288716">
    <property type="component" value="Unassembled WGS sequence"/>
</dbReference>
<evidence type="ECO:0000256" key="9">
    <source>
        <dbReference type="ARBA" id="ARBA00023002"/>
    </source>
</evidence>
<dbReference type="InterPro" id="IPR017938">
    <property type="entry name" value="Riboflavin_synthase-like_b-brl"/>
</dbReference>
<dbReference type="GO" id="GO:0050661">
    <property type="term" value="F:NADP binding"/>
    <property type="evidence" value="ECO:0007669"/>
    <property type="project" value="UniProtKB-UniRule"/>
</dbReference>
<dbReference type="AlphaFoldDB" id="A0A443S4Y5"/>
<evidence type="ECO:0000313" key="15">
    <source>
        <dbReference type="Proteomes" id="UP000288716"/>
    </source>
</evidence>
<dbReference type="GO" id="GO:0050660">
    <property type="term" value="F:flavin adenine dinucleotide binding"/>
    <property type="evidence" value="ECO:0007669"/>
    <property type="project" value="UniProtKB-UniRule"/>
</dbReference>
<feature type="binding site" evidence="11">
    <location>
        <position position="570"/>
    </location>
    <ligand>
        <name>NADP(+)</name>
        <dbReference type="ChEBI" id="CHEBI:58349"/>
    </ligand>
</feature>
<feature type="binding site" evidence="11">
    <location>
        <begin position="533"/>
        <end position="537"/>
    </location>
    <ligand>
        <name>NADP(+)</name>
        <dbReference type="ChEBI" id="CHEBI:58349"/>
    </ligand>
</feature>
<dbReference type="Pfam" id="PF00667">
    <property type="entry name" value="FAD_binding_1"/>
    <property type="match status" value="1"/>
</dbReference>
<dbReference type="GO" id="GO:0160246">
    <property type="term" value="F:NADPH-iron-sulfur [2Fe-2S] protein oxidoreductase activity"/>
    <property type="evidence" value="ECO:0007669"/>
    <property type="project" value="InterPro"/>
</dbReference>
<feature type="domain" description="Flavodoxin-like" evidence="12">
    <location>
        <begin position="19"/>
        <end position="163"/>
    </location>
</feature>
<dbReference type="SUPFAM" id="SSF52218">
    <property type="entry name" value="Flavoproteins"/>
    <property type="match status" value="1"/>
</dbReference>
<comment type="similarity">
    <text evidence="11">In the C-terminal section; belongs to the flavoprotein pyridine nucleotide cytochrome reductase family.</text>
</comment>
<evidence type="ECO:0000259" key="12">
    <source>
        <dbReference type="PROSITE" id="PS50902"/>
    </source>
</evidence>
<evidence type="ECO:0000256" key="7">
    <source>
        <dbReference type="ARBA" id="ARBA00022827"/>
    </source>
</evidence>
<dbReference type="PROSITE" id="PS50902">
    <property type="entry name" value="FLAVODOXIN_LIKE"/>
    <property type="match status" value="1"/>
</dbReference>
<dbReference type="Gene3D" id="3.40.50.360">
    <property type="match status" value="1"/>
</dbReference>
<feature type="binding site" evidence="11">
    <location>
        <begin position="110"/>
        <end position="119"/>
    </location>
    <ligand>
        <name>FMN</name>
        <dbReference type="ChEBI" id="CHEBI:58210"/>
    </ligand>
</feature>
<comment type="caution">
    <text evidence="14">The sequence shown here is derived from an EMBL/GenBank/DDBJ whole genome shotgun (WGS) entry which is preliminary data.</text>
</comment>
<gene>
    <name evidence="14" type="ORF">B4U80_02067</name>
</gene>
<dbReference type="Pfam" id="PF00175">
    <property type="entry name" value="NAD_binding_1"/>
    <property type="match status" value="1"/>
</dbReference>
<evidence type="ECO:0000256" key="4">
    <source>
        <dbReference type="ARBA" id="ARBA00022490"/>
    </source>
</evidence>
<dbReference type="InterPro" id="IPR028879">
    <property type="entry name" value="NDOR1"/>
</dbReference>
<comment type="subcellular location">
    <subcellularLocation>
        <location evidence="3 11">Cytoplasm</location>
    </subcellularLocation>
</comment>
<dbReference type="InterPro" id="IPR008254">
    <property type="entry name" value="Flavodoxin/NO_synth"/>
</dbReference>
<keyword evidence="6 11" id="KW-0288">FMN</keyword>
<feature type="domain" description="FAD-binding FR-type" evidence="13">
    <location>
        <begin position="216"/>
        <end position="457"/>
    </location>
</feature>
<dbReference type="VEuPathDB" id="VectorBase:LDEU009448"/>
<comment type="function">
    <text evidence="11">NADPH-dependent reductase which is a central component of the cytosolic iron-sulfur (Fe-S) protein assembly (CIA) machinery. Transfers electrons from NADPH via its FAD and FMN prosthetic groups to the [2Fe-2S] cluster of the anamorsin/DRE2 homolog, another key component of the CIA machinery. In turn, this reduced cluster provides electrons for assembly of cytosolic iron-sulfur cluster proteins.</text>
</comment>
<keyword evidence="4 11" id="KW-0963">Cytoplasm</keyword>
<evidence type="ECO:0000256" key="1">
    <source>
        <dbReference type="ARBA" id="ARBA00001917"/>
    </source>
</evidence>
<feature type="binding site" evidence="11">
    <location>
        <begin position="396"/>
        <end position="399"/>
    </location>
    <ligand>
        <name>FAD</name>
        <dbReference type="ChEBI" id="CHEBI:57692"/>
    </ligand>
</feature>
<dbReference type="Gene3D" id="1.20.990.10">
    <property type="entry name" value="NADPH-cytochrome p450 Reductase, Chain A, domain 3"/>
    <property type="match status" value="1"/>
</dbReference>
<dbReference type="PANTHER" id="PTHR19384:SF10">
    <property type="entry name" value="NADPH-DEPENDENT DIFLAVIN OXIDOREDUCTASE 1"/>
    <property type="match status" value="1"/>
</dbReference>
<dbReference type="GO" id="GO:0016651">
    <property type="term" value="F:oxidoreductase activity, acting on NAD(P)H"/>
    <property type="evidence" value="ECO:0007669"/>
    <property type="project" value="UniProtKB-UniRule"/>
</dbReference>
<comment type="cofactor">
    <cofactor evidence="1 11">
        <name>FMN</name>
        <dbReference type="ChEBI" id="CHEBI:58210"/>
    </cofactor>
</comment>
<comment type="similarity">
    <text evidence="11">Belongs to the NADPH-dependent diflavin oxidoreductase NDOR1 family.</text>
</comment>
<evidence type="ECO:0000256" key="6">
    <source>
        <dbReference type="ARBA" id="ARBA00022643"/>
    </source>
</evidence>
<evidence type="ECO:0000256" key="10">
    <source>
        <dbReference type="ARBA" id="ARBA00052174"/>
    </source>
</evidence>
<dbReference type="PANTHER" id="PTHR19384">
    <property type="entry name" value="NITRIC OXIDE SYNTHASE-RELATED"/>
    <property type="match status" value="1"/>
</dbReference>
<feature type="binding site" evidence="11">
    <location>
        <begin position="430"/>
        <end position="433"/>
    </location>
    <ligand>
        <name>FAD</name>
        <dbReference type="ChEBI" id="CHEBI:57692"/>
    </ligand>
</feature>
<evidence type="ECO:0000313" key="14">
    <source>
        <dbReference type="EMBL" id="RWS22592.1"/>
    </source>
</evidence>
<dbReference type="InterPro" id="IPR003097">
    <property type="entry name" value="CysJ-like_FAD-binding"/>
</dbReference>
<dbReference type="FunFam" id="1.20.990.10:FF:000008">
    <property type="entry name" value="NADPH-dependent diflavin oxidoreductase 1"/>
    <property type="match status" value="1"/>
</dbReference>
<dbReference type="InterPro" id="IPR017927">
    <property type="entry name" value="FAD-bd_FR_type"/>
</dbReference>
<dbReference type="HAMAP" id="MF_03178">
    <property type="entry name" value="NDOR1"/>
    <property type="match status" value="1"/>
</dbReference>
<dbReference type="InterPro" id="IPR029039">
    <property type="entry name" value="Flavoprotein-like_sf"/>
</dbReference>
<dbReference type="GO" id="GO:0005829">
    <property type="term" value="C:cytosol"/>
    <property type="evidence" value="ECO:0007669"/>
    <property type="project" value="TreeGrafter"/>
</dbReference>
<dbReference type="GO" id="GO:0016226">
    <property type="term" value="P:iron-sulfur cluster assembly"/>
    <property type="evidence" value="ECO:0007669"/>
    <property type="project" value="UniProtKB-UniRule"/>
</dbReference>
<evidence type="ECO:0000256" key="8">
    <source>
        <dbReference type="ARBA" id="ARBA00022857"/>
    </source>
</evidence>
<feature type="binding site" evidence="11">
    <location>
        <position position="471"/>
    </location>
    <ligand>
        <name>NADP(+)</name>
        <dbReference type="ChEBI" id="CHEBI:58349"/>
    </ligand>
</feature>
<organism evidence="14 15">
    <name type="scientific">Leptotrombidium deliense</name>
    <dbReference type="NCBI Taxonomy" id="299467"/>
    <lineage>
        <taxon>Eukaryota</taxon>
        <taxon>Metazoa</taxon>
        <taxon>Ecdysozoa</taxon>
        <taxon>Arthropoda</taxon>
        <taxon>Chelicerata</taxon>
        <taxon>Arachnida</taxon>
        <taxon>Acari</taxon>
        <taxon>Acariformes</taxon>
        <taxon>Trombidiformes</taxon>
        <taxon>Prostigmata</taxon>
        <taxon>Anystina</taxon>
        <taxon>Parasitengona</taxon>
        <taxon>Trombiculoidea</taxon>
        <taxon>Trombiculidae</taxon>
        <taxon>Leptotrombidium</taxon>
    </lineage>
</organism>
<dbReference type="Gene3D" id="3.40.50.80">
    <property type="entry name" value="Nucleotide-binding domain of ferredoxin-NADP reductase (FNR) module"/>
    <property type="match status" value="1"/>
</dbReference>
<dbReference type="InterPro" id="IPR039261">
    <property type="entry name" value="FNR_nucleotide-bd"/>
</dbReference>
<dbReference type="OrthoDB" id="1856718at2759"/>
<comment type="cofactor">
    <cofactor evidence="2 11">
        <name>FAD</name>
        <dbReference type="ChEBI" id="CHEBI:57692"/>
    </cofactor>
</comment>
<dbReference type="InterPro" id="IPR023173">
    <property type="entry name" value="NADPH_Cyt_P450_Rdtase_alpha"/>
</dbReference>
<dbReference type="InterPro" id="IPR001433">
    <property type="entry name" value="OxRdtase_FAD/NAD-bd"/>
</dbReference>
<keyword evidence="8 11" id="KW-0521">NADP</keyword>
<dbReference type="GO" id="GO:0010181">
    <property type="term" value="F:FMN binding"/>
    <property type="evidence" value="ECO:0007669"/>
    <property type="project" value="UniProtKB-UniRule"/>
</dbReference>
<evidence type="ECO:0000259" key="13">
    <source>
        <dbReference type="PROSITE" id="PS51384"/>
    </source>
</evidence>
<keyword evidence="15" id="KW-1185">Reference proteome</keyword>
<dbReference type="PRINTS" id="PR00369">
    <property type="entry name" value="FLAVODOXIN"/>
</dbReference>
<evidence type="ECO:0000256" key="3">
    <source>
        <dbReference type="ARBA" id="ARBA00004496"/>
    </source>
</evidence>
<sequence length="611" mass="70390">MSDNNVTDAQEKKINQRRFVILFGGETGNSEDLAKRIAFEAKRRHFDVVLFPFDEYTIRRLVNEPLIVYICATTGQGEEPSTMKKFWRFIMRRELPDDALSAHSAIVIGLGDSSYLRFNVVAIKLYKRLKSLGAKLPLEICLGDDQHDLGLHAAVDPFLEKMWNKLDVLYPLAKETQLINSEALPKPTYMLLTKENMEATTEGPTSPYSLKSYDICSPYLSTVINNQRITSDDHFQDVRHIVLEIDDEFCMKFSPGDVVCILPENLSEDVQSFFELTGLKPEDSFSLKKIDTTVTYNRLYDTIPTLCTNLELVTKYMSIHDVPKRYFFELFWKFSKDDVEKNKLKELASTEGQQELYNYCTRPKRTILEVMRDFHQTTKQVPFEYLFDLIPSIRPRSFSCASSLKLFPRQVHILVAVVNHRTTIKSRRLGLCSNYLARLDENSRVRLWISKGNLTLPASAKTPVIMIGPGTGVAPFRSLIQERVADNIPSSFLFFGCRFRQKDFFFEGEWSESQARGLLYYYVAFSRDNVGKKEYVQHKLAEQKKLIWELLDRCDAHIIVAGNANRMPSDVRQTLVRILEAEGGEEMQGSKAENFISRMESKGKLQYDVWS</sequence>
<dbReference type="InterPro" id="IPR001094">
    <property type="entry name" value="Flavdoxin-like"/>
</dbReference>
<dbReference type="SUPFAM" id="SSF63380">
    <property type="entry name" value="Riboflavin synthase domain-like"/>
    <property type="match status" value="1"/>
</dbReference>
<evidence type="ECO:0000256" key="11">
    <source>
        <dbReference type="HAMAP-Rule" id="MF_03178"/>
    </source>
</evidence>
<dbReference type="FunFam" id="3.40.50.80:FF:000001">
    <property type="entry name" value="NADPH--cytochrome P450 reductase 1"/>
    <property type="match status" value="1"/>
</dbReference>
<feature type="binding site" evidence="11">
    <location>
        <position position="610"/>
    </location>
    <ligand>
        <name>FAD</name>
        <dbReference type="ChEBI" id="CHEBI:57692"/>
    </ligand>
</feature>
<dbReference type="InterPro" id="IPR001709">
    <property type="entry name" value="Flavoprot_Pyr_Nucl_cyt_Rdtase"/>
</dbReference>
<comment type="catalytic activity">
    <reaction evidence="10">
        <text>2 oxidized [2Fe-2S]-[protein] + NADPH = 2 reduced [2Fe-2S]-[protein] + NADP(+) + H(+)</text>
        <dbReference type="Rhea" id="RHEA:67716"/>
        <dbReference type="Rhea" id="RHEA-COMP:17327"/>
        <dbReference type="Rhea" id="RHEA-COMP:17328"/>
        <dbReference type="ChEBI" id="CHEBI:15378"/>
        <dbReference type="ChEBI" id="CHEBI:33737"/>
        <dbReference type="ChEBI" id="CHEBI:33738"/>
        <dbReference type="ChEBI" id="CHEBI:57783"/>
        <dbReference type="ChEBI" id="CHEBI:58349"/>
    </reaction>
    <physiologicalReaction direction="left-to-right" evidence="10">
        <dbReference type="Rhea" id="RHEA:67717"/>
    </physiologicalReaction>
</comment>
<keyword evidence="7 11" id="KW-0274">FAD</keyword>
<dbReference type="PROSITE" id="PS51384">
    <property type="entry name" value="FAD_FR"/>
    <property type="match status" value="1"/>
</dbReference>
<name>A0A443S4Y5_9ACAR</name>
<dbReference type="EMBL" id="NCKV01008392">
    <property type="protein sequence ID" value="RWS22592.1"/>
    <property type="molecule type" value="Genomic_DNA"/>
</dbReference>
<dbReference type="SUPFAM" id="SSF52343">
    <property type="entry name" value="Ferredoxin reductase-like, C-terminal NADP-linked domain"/>
    <property type="match status" value="1"/>
</dbReference>
<keyword evidence="5 11" id="KW-0285">Flavoprotein</keyword>
<dbReference type="EC" id="1.18.1.-" evidence="11"/>